<dbReference type="InterPro" id="IPR041429">
    <property type="entry name" value="ITPK1_N"/>
</dbReference>
<evidence type="ECO:0000256" key="13">
    <source>
        <dbReference type="PIRNR" id="PIRNR038186"/>
    </source>
</evidence>
<dbReference type="GO" id="GO:0047325">
    <property type="term" value="F:inositol-3,4,5,6-tetrakisphosphate 1-kinase activity"/>
    <property type="evidence" value="ECO:0007669"/>
    <property type="project" value="UniProtKB-EC"/>
</dbReference>
<comment type="cofactor">
    <cofactor evidence="13 15">
        <name>Mg(2+)</name>
        <dbReference type="ChEBI" id="CHEBI:18420"/>
    </cofactor>
    <text evidence="13 15">Binds 2 magnesium ions per subunit.</text>
</comment>
<feature type="binding site" evidence="14">
    <location>
        <position position="260"/>
    </location>
    <ligand>
        <name>1D-myo-inositol 1,3,4-trisphosphate</name>
        <dbReference type="ChEBI" id="CHEBI:58414"/>
    </ligand>
</feature>
<keyword evidence="4 13" id="KW-0479">Metal-binding</keyword>
<feature type="binding site" evidence="14">
    <location>
        <begin position="151"/>
        <end position="162"/>
    </location>
    <ligand>
        <name>ATP</name>
        <dbReference type="ChEBI" id="CHEBI:30616"/>
    </ligand>
</feature>
<feature type="binding site" evidence="15">
    <location>
        <position position="258"/>
    </location>
    <ligand>
        <name>Mg(2+)</name>
        <dbReference type="ChEBI" id="CHEBI:18420"/>
        <label>1</label>
    </ligand>
</feature>
<dbReference type="Gene3D" id="3.40.50.11370">
    <property type="match status" value="1"/>
</dbReference>
<dbReference type="SUPFAM" id="SSF56059">
    <property type="entry name" value="Glutathione synthetase ATP-binding domain-like"/>
    <property type="match status" value="1"/>
</dbReference>
<feature type="binding site" evidence="14">
    <location>
        <position position="20"/>
    </location>
    <ligand>
        <name>1D-myo-inositol 1,3,4-trisphosphate</name>
        <dbReference type="ChEBI" id="CHEBI:58414"/>
    </ligand>
</feature>
<evidence type="ECO:0000256" key="14">
    <source>
        <dbReference type="PIRSR" id="PIRSR038186-1"/>
    </source>
</evidence>
<dbReference type="Proteomes" id="UP000807159">
    <property type="component" value="Chromosome 19"/>
</dbReference>
<feature type="binding site" evidence="14">
    <location>
        <position position="129"/>
    </location>
    <ligand>
        <name>1D-myo-inositol 1,3,4-trisphosphate</name>
        <dbReference type="ChEBI" id="CHEBI:58414"/>
    </ligand>
</feature>
<keyword evidence="5 13" id="KW-0547">Nucleotide-binding</keyword>
<dbReference type="PANTHER" id="PTHR14217">
    <property type="entry name" value="INOSITOL-TETRAKISPHOSPHATE 1-KINASE"/>
    <property type="match status" value="1"/>
</dbReference>
<evidence type="ECO:0000256" key="11">
    <source>
        <dbReference type="ARBA" id="ARBA00051366"/>
    </source>
</evidence>
<dbReference type="GO" id="GO:0052725">
    <property type="term" value="F:inositol-1,3,4-trisphosphate 6-kinase activity"/>
    <property type="evidence" value="ECO:0007669"/>
    <property type="project" value="InterPro"/>
</dbReference>
<dbReference type="GO" id="GO:0052726">
    <property type="term" value="F:inositol-1,3,4-trisphosphate 5-kinase activity"/>
    <property type="evidence" value="ECO:0007669"/>
    <property type="project" value="InterPro"/>
</dbReference>
<evidence type="ECO:0000256" key="9">
    <source>
        <dbReference type="ARBA" id="ARBA00033645"/>
    </source>
</evidence>
<dbReference type="InterPro" id="IPR040464">
    <property type="entry name" value="InsP(3)kin_ATP-grasp"/>
</dbReference>
<dbReference type="InterPro" id="IPR008656">
    <property type="entry name" value="Inositol_tetrakis-P_1-kinase"/>
</dbReference>
<evidence type="ECO:0000313" key="17">
    <source>
        <dbReference type="EMBL" id="KAH8480721.1"/>
    </source>
</evidence>
<feature type="domain" description="ATP-grasp" evidence="16">
    <location>
        <begin position="68"/>
        <end position="288"/>
    </location>
</feature>
<comment type="caution">
    <text evidence="17">The sequence shown here is derived from an EMBL/GenBank/DDBJ whole genome shotgun (WGS) entry which is preliminary data.</text>
</comment>
<dbReference type="EMBL" id="JACEGQ020000019">
    <property type="protein sequence ID" value="KAH8480721.1"/>
    <property type="molecule type" value="Genomic_DNA"/>
</dbReference>
<dbReference type="GO" id="GO:0005524">
    <property type="term" value="F:ATP binding"/>
    <property type="evidence" value="ECO:0007669"/>
    <property type="project" value="UniProtKB-UniRule"/>
</dbReference>
<feature type="binding site" evidence="14">
    <location>
        <position position="264"/>
    </location>
    <ligand>
        <name>1D-myo-inositol 1,3,4-trisphosphate</name>
        <dbReference type="ChEBI" id="CHEBI:58414"/>
    </ligand>
</feature>
<comment type="catalytic activity">
    <reaction evidence="10">
        <text>1D-myo-inositol 1,3,4-trisphosphate + ATP = 1D-myo-inositol 1,3,4,5-tetrakisphosphate + ADP + H(+)</text>
        <dbReference type="Rhea" id="RHEA:13253"/>
        <dbReference type="ChEBI" id="CHEBI:15378"/>
        <dbReference type="ChEBI" id="CHEBI:30616"/>
        <dbReference type="ChEBI" id="CHEBI:57895"/>
        <dbReference type="ChEBI" id="CHEBI:58414"/>
        <dbReference type="ChEBI" id="CHEBI:456216"/>
        <dbReference type="EC" id="2.7.1.159"/>
    </reaction>
    <physiologicalReaction direction="left-to-right" evidence="10">
        <dbReference type="Rhea" id="RHEA:13254"/>
    </physiologicalReaction>
</comment>
<dbReference type="EC" id="2.7.1.134" evidence="13"/>
<organism evidence="17 18">
    <name type="scientific">Populus deltoides</name>
    <name type="common">Eastern poplar</name>
    <name type="synonym">Eastern cottonwood</name>
    <dbReference type="NCBI Taxonomy" id="3696"/>
    <lineage>
        <taxon>Eukaryota</taxon>
        <taxon>Viridiplantae</taxon>
        <taxon>Streptophyta</taxon>
        <taxon>Embryophyta</taxon>
        <taxon>Tracheophyta</taxon>
        <taxon>Spermatophyta</taxon>
        <taxon>Magnoliopsida</taxon>
        <taxon>eudicotyledons</taxon>
        <taxon>Gunneridae</taxon>
        <taxon>Pentapetalae</taxon>
        <taxon>rosids</taxon>
        <taxon>fabids</taxon>
        <taxon>Malpighiales</taxon>
        <taxon>Salicaceae</taxon>
        <taxon>Saliceae</taxon>
        <taxon>Populus</taxon>
    </lineage>
</organism>
<reference evidence="17" key="1">
    <citation type="journal article" date="2021" name="J. Hered.">
        <title>Genome Assembly of Salicaceae Populus deltoides (Eastern Cottonwood) I-69 Based on Nanopore Sequencing and Hi-C Technologies.</title>
        <authorList>
            <person name="Bai S."/>
            <person name="Wu H."/>
            <person name="Zhang J."/>
            <person name="Pan Z."/>
            <person name="Zhao W."/>
            <person name="Li Z."/>
            <person name="Tong C."/>
        </authorList>
    </citation>
    <scope>NUCLEOTIDE SEQUENCE</scope>
    <source>
        <tissue evidence="17">Leaf</tissue>
    </source>
</reference>
<dbReference type="GO" id="GO:0005737">
    <property type="term" value="C:cytoplasm"/>
    <property type="evidence" value="ECO:0007669"/>
    <property type="project" value="TreeGrafter"/>
</dbReference>
<comment type="catalytic activity">
    <reaction evidence="11">
        <text>1D-myo-inositol 1,3,4-trisphosphate + ATP = 1D-myo-inositol 1,3,4,6-tetrakisphosphate + ADP + H(+)</text>
        <dbReference type="Rhea" id="RHEA:20940"/>
        <dbReference type="ChEBI" id="CHEBI:15378"/>
        <dbReference type="ChEBI" id="CHEBI:30616"/>
        <dbReference type="ChEBI" id="CHEBI:57660"/>
        <dbReference type="ChEBI" id="CHEBI:58414"/>
        <dbReference type="ChEBI" id="CHEBI:456216"/>
        <dbReference type="EC" id="2.7.1.159"/>
    </reaction>
    <physiologicalReaction direction="left-to-right" evidence="11">
        <dbReference type="Rhea" id="RHEA:20941"/>
    </physiologicalReaction>
</comment>
<sequence>MSSLTHSKRHRVGYALPPKKTQTFIQPSLIHHAEQHNIDLIPIDPSRPLIEQGPLDCVIHKLYGPDWMSQLLHFSSLNPDAPIIDPLDSIQRLHDRISMLQVNSDDLIKKLGFPLIAKPLMADGSETSHKMYLVFDKEGLDKLESRMIIMQEFVNHGGVIFKVYVVGDFVKCVKRKSLPDIKEDKLVTLKGLLPFSQISNLEEKTDCGGGGEFDRVEMPPVDFVEEVAKAMKEETGISLLNFDVIRDARDANRYLIIDINYFPGYEKMPNYESVLTDFLLNSMEKNKSGDVSMVREHDDD</sequence>
<comment type="function">
    <text evidence="13">Kinase that can phosphorylate various inositol polyphosphate such as Ins(3,4,5,6)P4 or Ins(1,3,4)P3.</text>
</comment>
<keyword evidence="3 13" id="KW-0808">Transferase</keyword>
<feature type="binding site" evidence="15">
    <location>
        <position position="260"/>
    </location>
    <ligand>
        <name>Mg(2+)</name>
        <dbReference type="ChEBI" id="CHEBI:18420"/>
        <label>2</label>
    </ligand>
</feature>
<gene>
    <name evidence="17" type="ORF">H0E87_030825</name>
</gene>
<comment type="catalytic activity">
    <reaction evidence="9">
        <text>1D-myo-inositol 3,4,5,6-tetrakisphosphate + ATP = 1D-myo-inositol 1,3,4,5,6-pentakisphosphate + ADP + H(+)</text>
        <dbReference type="Rhea" id="RHEA:12452"/>
        <dbReference type="ChEBI" id="CHEBI:15378"/>
        <dbReference type="ChEBI" id="CHEBI:30616"/>
        <dbReference type="ChEBI" id="CHEBI:57539"/>
        <dbReference type="ChEBI" id="CHEBI:57733"/>
        <dbReference type="ChEBI" id="CHEBI:456216"/>
        <dbReference type="EC" id="2.7.1.134"/>
    </reaction>
    <physiologicalReaction direction="left-to-right" evidence="9">
        <dbReference type="Rhea" id="RHEA:12453"/>
    </physiologicalReaction>
    <physiologicalReaction direction="right-to-left" evidence="9">
        <dbReference type="Rhea" id="RHEA:12454"/>
    </physiologicalReaction>
</comment>
<dbReference type="InterPro" id="IPR011761">
    <property type="entry name" value="ATP-grasp"/>
</dbReference>
<comment type="catalytic activity">
    <reaction evidence="12">
        <text>1D-myo-inositol 3,4,6-trisphosphate + ATP = 1D-myo-inositol 1,3,4,6-tetrakisphosphate + ADP + H(+)</text>
        <dbReference type="Rhea" id="RHEA:70287"/>
        <dbReference type="ChEBI" id="CHEBI:15378"/>
        <dbReference type="ChEBI" id="CHEBI:30616"/>
        <dbReference type="ChEBI" id="CHEBI:57660"/>
        <dbReference type="ChEBI" id="CHEBI:189099"/>
        <dbReference type="ChEBI" id="CHEBI:456216"/>
    </reaction>
    <physiologicalReaction direction="left-to-right" evidence="12">
        <dbReference type="Rhea" id="RHEA:70288"/>
    </physiologicalReaction>
</comment>
<feature type="binding site" evidence="14">
    <location>
        <position position="162"/>
    </location>
    <ligand>
        <name>1D-myo-inositol 1,3,4-trisphosphate</name>
        <dbReference type="ChEBI" id="CHEBI:58414"/>
    </ligand>
</feature>
<dbReference type="PANTHER" id="PTHR14217:SF40">
    <property type="entry name" value="INOSITOL-TETRAKISPHOSPHATE 1-KINASE 2"/>
    <property type="match status" value="1"/>
</dbReference>
<dbReference type="Pfam" id="PF05770">
    <property type="entry name" value="Ins134_P3_kin"/>
    <property type="match status" value="1"/>
</dbReference>
<dbReference type="FunFam" id="3.30.1490.220:FF:000002">
    <property type="entry name" value="Inositol-tetrakisphosphate 1-kinase"/>
    <property type="match status" value="1"/>
</dbReference>
<dbReference type="Pfam" id="PF17927">
    <property type="entry name" value="Ins134_P3_kin_N"/>
    <property type="match status" value="1"/>
</dbReference>
<evidence type="ECO:0000256" key="7">
    <source>
        <dbReference type="ARBA" id="ARBA00022840"/>
    </source>
</evidence>
<keyword evidence="7 13" id="KW-0067">ATP-binding</keyword>
<name>A0A8T2WL76_POPDE</name>
<evidence type="ECO:0000256" key="15">
    <source>
        <dbReference type="PIRSR" id="PIRSR038186-2"/>
    </source>
</evidence>
<feature type="binding site" evidence="15">
    <location>
        <position position="243"/>
    </location>
    <ligand>
        <name>Mg(2+)</name>
        <dbReference type="ChEBI" id="CHEBI:18420"/>
        <label>1</label>
    </ligand>
</feature>
<evidence type="ECO:0000256" key="6">
    <source>
        <dbReference type="ARBA" id="ARBA00022777"/>
    </source>
</evidence>
<dbReference type="PIRSF" id="PIRSF038186">
    <property type="entry name" value="ITPK"/>
    <property type="match status" value="1"/>
</dbReference>
<keyword evidence="8 13" id="KW-0460">Magnesium</keyword>
<feature type="binding site" evidence="15">
    <location>
        <position position="258"/>
    </location>
    <ligand>
        <name>Mg(2+)</name>
        <dbReference type="ChEBI" id="CHEBI:18420"/>
        <label>2</label>
    </ligand>
</feature>
<keyword evidence="6 13" id="KW-0418">Kinase</keyword>
<comment type="similarity">
    <text evidence="1 13">Belongs to the ITPK1 family.</text>
</comment>
<dbReference type="GO" id="GO:0032957">
    <property type="term" value="P:inositol trisphosphate metabolic process"/>
    <property type="evidence" value="ECO:0007669"/>
    <property type="project" value="InterPro"/>
</dbReference>
<feature type="binding site" evidence="14">
    <location>
        <position position="118"/>
    </location>
    <ligand>
        <name>ATP</name>
        <dbReference type="ChEBI" id="CHEBI:30616"/>
    </ligand>
</feature>
<evidence type="ECO:0000256" key="2">
    <source>
        <dbReference type="ARBA" id="ARBA00011245"/>
    </source>
</evidence>
<feature type="binding site" evidence="14">
    <location>
        <position position="96"/>
    </location>
    <ligand>
        <name>ATP</name>
        <dbReference type="ChEBI" id="CHEBI:30616"/>
    </ligand>
</feature>
<proteinExistence type="inferred from homology"/>
<comment type="subunit">
    <text evidence="2 13">Monomer.</text>
</comment>
<evidence type="ECO:0000256" key="12">
    <source>
        <dbReference type="ARBA" id="ARBA00051721"/>
    </source>
</evidence>
<dbReference type="GO" id="GO:0000287">
    <property type="term" value="F:magnesium ion binding"/>
    <property type="evidence" value="ECO:0007669"/>
    <property type="project" value="InterPro"/>
</dbReference>
<evidence type="ECO:0000256" key="8">
    <source>
        <dbReference type="ARBA" id="ARBA00022842"/>
    </source>
</evidence>
<protein>
    <recommendedName>
        <fullName evidence="13">Inositol-tetrakisphosphate 1-kinase</fullName>
        <ecNumber evidence="13">2.7.1.134</ecNumber>
    </recommendedName>
</protein>
<keyword evidence="18" id="KW-1185">Reference proteome</keyword>
<evidence type="ECO:0000259" key="16">
    <source>
        <dbReference type="PROSITE" id="PS50975"/>
    </source>
</evidence>
<evidence type="ECO:0000313" key="18">
    <source>
        <dbReference type="Proteomes" id="UP000807159"/>
    </source>
</evidence>
<evidence type="ECO:0000256" key="1">
    <source>
        <dbReference type="ARBA" id="ARBA00009601"/>
    </source>
</evidence>
<evidence type="ECO:0000256" key="10">
    <source>
        <dbReference type="ARBA" id="ARBA00051312"/>
    </source>
</evidence>
<evidence type="ECO:0000256" key="5">
    <source>
        <dbReference type="ARBA" id="ARBA00022741"/>
    </source>
</evidence>
<dbReference type="GO" id="GO:0052835">
    <property type="term" value="F:inositol-3,4,6-trisphosphate 1-kinase activity"/>
    <property type="evidence" value="ECO:0007669"/>
    <property type="project" value="UniProtKB-ARBA"/>
</dbReference>
<feature type="binding site" evidence="14">
    <location>
        <position position="177"/>
    </location>
    <ligand>
        <name>ATP</name>
        <dbReference type="ChEBI" id="CHEBI:30616"/>
    </ligand>
</feature>
<dbReference type="PROSITE" id="PS50975">
    <property type="entry name" value="ATP_GRASP"/>
    <property type="match status" value="1"/>
</dbReference>
<feature type="binding site" evidence="14">
    <location>
        <position position="61"/>
    </location>
    <ligand>
        <name>1D-myo-inositol 1,3,4-trisphosphate</name>
        <dbReference type="ChEBI" id="CHEBI:58414"/>
    </ligand>
</feature>
<accession>A0A8T2WL76</accession>
<dbReference type="AlphaFoldDB" id="A0A8T2WL76"/>
<dbReference type="Gene3D" id="3.30.1490.220">
    <property type="match status" value="1"/>
</dbReference>
<evidence type="ECO:0000256" key="4">
    <source>
        <dbReference type="ARBA" id="ARBA00022723"/>
    </source>
</evidence>
<evidence type="ECO:0000256" key="3">
    <source>
        <dbReference type="ARBA" id="ARBA00022679"/>
    </source>
</evidence>